<keyword evidence="1" id="KW-0812">Transmembrane</keyword>
<gene>
    <name evidence="3" type="ORF">GS18_0202235</name>
</gene>
<protein>
    <recommendedName>
        <fullName evidence="2">Uncharacterized protein YyaB-like PH domain-containing protein</fullName>
    </recommendedName>
</protein>
<comment type="caution">
    <text evidence="3">The sequence shown here is derived from an EMBL/GenBank/DDBJ whole genome shotgun (WGS) entry which is preliminary data.</text>
</comment>
<dbReference type="RefSeq" id="WP_029565382.1">
    <property type="nucleotide sequence ID" value="NZ_CP176757.1"/>
</dbReference>
<reference evidence="3 4" key="1">
    <citation type="journal article" date="2005" name="Int. J. Syst. Evol. Microbiol.">
        <title>Bacillus cibi sp. nov., isolated from jeotgal, a traditional Korean fermented seafood.</title>
        <authorList>
            <person name="Yoon J.H."/>
            <person name="Lee C.H."/>
            <person name="Oh T.K."/>
        </authorList>
    </citation>
    <scope>NUCLEOTIDE SEQUENCE [LARGE SCALE GENOMIC DNA]</scope>
    <source>
        <strain evidence="3 4">DSM 16189</strain>
    </source>
</reference>
<dbReference type="STRING" id="246786.GS18_0202235"/>
<evidence type="ECO:0000313" key="4">
    <source>
        <dbReference type="Proteomes" id="UP000028549"/>
    </source>
</evidence>
<sequence length="142" mass="16430">MKFKVKRNPILVCIIVFLIVFPFFLLYQGEPAAPLIFPFLIAAFLAHALFNSYFVIADQKLKIVFGLIRKEIFIRDMKEVHYSMNPLSSPAWTFKRLKIVYTGSFTSSRPAYSKFALVSLPKDEKRFFRELTMINPGISTPI</sequence>
<dbReference type="Proteomes" id="UP000028549">
    <property type="component" value="Unassembled WGS sequence"/>
</dbReference>
<evidence type="ECO:0000256" key="1">
    <source>
        <dbReference type="SAM" id="Phobius"/>
    </source>
</evidence>
<keyword evidence="1" id="KW-1133">Transmembrane helix</keyword>
<evidence type="ECO:0000259" key="2">
    <source>
        <dbReference type="Pfam" id="PF06713"/>
    </source>
</evidence>
<evidence type="ECO:0000313" key="3">
    <source>
        <dbReference type="EMBL" id="KEZ53796.1"/>
    </source>
</evidence>
<keyword evidence="4" id="KW-1185">Reference proteome</keyword>
<organism evidence="3 4">
    <name type="scientific">Metabacillus indicus</name>
    <name type="common">Bacillus indicus</name>
    <dbReference type="NCBI Taxonomy" id="246786"/>
    <lineage>
        <taxon>Bacteria</taxon>
        <taxon>Bacillati</taxon>
        <taxon>Bacillota</taxon>
        <taxon>Bacilli</taxon>
        <taxon>Bacillales</taxon>
        <taxon>Bacillaceae</taxon>
        <taxon>Metabacillus</taxon>
    </lineage>
</organism>
<dbReference type="AlphaFoldDB" id="A0A084H2I4"/>
<dbReference type="EMBL" id="JNVC02000001">
    <property type="protein sequence ID" value="KEZ53796.1"/>
    <property type="molecule type" value="Genomic_DNA"/>
</dbReference>
<feature type="transmembrane region" description="Helical" evidence="1">
    <location>
        <begin position="9"/>
        <end position="29"/>
    </location>
</feature>
<feature type="domain" description="Uncharacterized protein YyaB-like PH" evidence="2">
    <location>
        <begin position="53"/>
        <end position="134"/>
    </location>
</feature>
<dbReference type="GO" id="GO:0030153">
    <property type="term" value="P:bacteriocin immunity"/>
    <property type="evidence" value="ECO:0007669"/>
    <property type="project" value="InterPro"/>
</dbReference>
<dbReference type="Pfam" id="PF06713">
    <property type="entry name" value="bPH_4"/>
    <property type="match status" value="1"/>
</dbReference>
<feature type="transmembrane region" description="Helical" evidence="1">
    <location>
        <begin position="35"/>
        <end position="56"/>
    </location>
</feature>
<proteinExistence type="predicted"/>
<dbReference type="OrthoDB" id="6658731at2"/>
<dbReference type="InterPro" id="IPR009589">
    <property type="entry name" value="PH_YyaB-like"/>
</dbReference>
<keyword evidence="1" id="KW-0472">Membrane</keyword>
<name>A0A084H2I4_METID</name>
<accession>A0A084H2I4</accession>